<evidence type="ECO:0000313" key="1">
    <source>
        <dbReference type="EMBL" id="KAL3307524.1"/>
    </source>
</evidence>
<protein>
    <submittedName>
        <fullName evidence="1">Uncharacterized protein</fullName>
    </submittedName>
</protein>
<gene>
    <name evidence="1" type="ORF">Ciccas_013959</name>
</gene>
<name>A0ABD2PJZ5_9PLAT</name>
<evidence type="ECO:0000313" key="2">
    <source>
        <dbReference type="Proteomes" id="UP001626550"/>
    </source>
</evidence>
<comment type="caution">
    <text evidence="1">The sequence shown here is derived from an EMBL/GenBank/DDBJ whole genome shotgun (WGS) entry which is preliminary data.</text>
</comment>
<sequence length="119" mass="14392">MLIRSTRWFDKYAFDHFDPLNTVSLFEMMRITKNRYEITKHQEPAHIPSRQKEFARDIWIMRFEAFCVPPFIDTATSEFMVKLCKIFDIRENVDFILPFLEPSLKSDKKKVATRLYTFD</sequence>
<accession>A0ABD2PJZ5</accession>
<dbReference type="EMBL" id="JBJKFK010007140">
    <property type="protein sequence ID" value="KAL3307524.1"/>
    <property type="molecule type" value="Genomic_DNA"/>
</dbReference>
<dbReference type="Proteomes" id="UP001626550">
    <property type="component" value="Unassembled WGS sequence"/>
</dbReference>
<keyword evidence="2" id="KW-1185">Reference proteome</keyword>
<dbReference type="AlphaFoldDB" id="A0ABD2PJZ5"/>
<reference evidence="1 2" key="1">
    <citation type="submission" date="2024-11" db="EMBL/GenBank/DDBJ databases">
        <title>Adaptive evolution of stress response genes in parasites aligns with host niche diversity.</title>
        <authorList>
            <person name="Hahn C."/>
            <person name="Resl P."/>
        </authorList>
    </citation>
    <scope>NUCLEOTIDE SEQUENCE [LARGE SCALE GENOMIC DNA]</scope>
    <source>
        <strain evidence="1">EGGRZ-B1_66</strain>
        <tissue evidence="1">Body</tissue>
    </source>
</reference>
<organism evidence="1 2">
    <name type="scientific">Cichlidogyrus casuarinus</name>
    <dbReference type="NCBI Taxonomy" id="1844966"/>
    <lineage>
        <taxon>Eukaryota</taxon>
        <taxon>Metazoa</taxon>
        <taxon>Spiralia</taxon>
        <taxon>Lophotrochozoa</taxon>
        <taxon>Platyhelminthes</taxon>
        <taxon>Monogenea</taxon>
        <taxon>Monopisthocotylea</taxon>
        <taxon>Dactylogyridea</taxon>
        <taxon>Ancyrocephalidae</taxon>
        <taxon>Cichlidogyrus</taxon>
    </lineage>
</organism>
<proteinExistence type="predicted"/>